<dbReference type="InterPro" id="IPR046357">
    <property type="entry name" value="PPIase_dom_sf"/>
</dbReference>
<dbReference type="InterPro" id="IPR001179">
    <property type="entry name" value="PPIase_FKBP_dom"/>
</dbReference>
<evidence type="ECO:0000256" key="1">
    <source>
        <dbReference type="ARBA" id="ARBA00000971"/>
    </source>
</evidence>
<accession>A0A6G1S4R3</accession>
<dbReference type="InterPro" id="IPR052273">
    <property type="entry name" value="PPIase_FKBP"/>
</dbReference>
<dbReference type="SUPFAM" id="SSF47473">
    <property type="entry name" value="EF-hand"/>
    <property type="match status" value="1"/>
</dbReference>
<evidence type="ECO:0000256" key="3">
    <source>
        <dbReference type="ARBA" id="ARBA00022729"/>
    </source>
</evidence>
<keyword evidence="3" id="KW-0732">Signal</keyword>
<dbReference type="PROSITE" id="PS50059">
    <property type="entry name" value="FKBP_PPIASE"/>
    <property type="match status" value="1"/>
</dbReference>
<dbReference type="Gene3D" id="1.10.238.10">
    <property type="entry name" value="EF-hand"/>
    <property type="match status" value="1"/>
</dbReference>
<keyword evidence="7 10" id="KW-0697">Rotamase</keyword>
<dbReference type="Pfam" id="PF13499">
    <property type="entry name" value="EF-hand_7"/>
    <property type="match status" value="1"/>
</dbReference>
<evidence type="ECO:0000256" key="7">
    <source>
        <dbReference type="ARBA" id="ARBA00023110"/>
    </source>
</evidence>
<evidence type="ECO:0000256" key="9">
    <source>
        <dbReference type="ARBA" id="ARBA00023235"/>
    </source>
</evidence>
<dbReference type="SUPFAM" id="SSF54534">
    <property type="entry name" value="FKBP-like"/>
    <property type="match status" value="1"/>
</dbReference>
<dbReference type="InterPro" id="IPR011992">
    <property type="entry name" value="EF-hand-dom_pair"/>
</dbReference>
<dbReference type="GO" id="GO:0005783">
    <property type="term" value="C:endoplasmic reticulum"/>
    <property type="evidence" value="ECO:0007669"/>
    <property type="project" value="UniProtKB-ARBA"/>
</dbReference>
<dbReference type="PROSITE" id="PS00018">
    <property type="entry name" value="EF_HAND_1"/>
    <property type="match status" value="2"/>
</dbReference>
<feature type="domain" description="EF-hand" evidence="13">
    <location>
        <begin position="198"/>
        <end position="233"/>
    </location>
</feature>
<gene>
    <name evidence="14" type="primary">FKBP14</name>
    <name evidence="14" type="ORF">g.17569</name>
</gene>
<sequence>MTQALERSILETKTMQTTTTTKRPKTIITSGHLKLTLPNFVLFKASQTLALSLVVLILVVCSIIQHASSTQKTTKVETDKKTGDIEEEPQLVIHSLFKPEQCDRRAKSTDVLTLHYRGSIQGSDSIFDSSYDRNEPFTFQLGIGQVIRGWEKGLVGACVGEKRQLVIPPHLGYGNAKHDQIPPGSTLIFDIEILKVEEGPTPMLNVFKEIDVDTDGRLTRKEVGEFLRAQLAQANRHGDSGSADDPDQVQMVDEIFMHEDKDKDGYITHDEFSGPKYDHDEL</sequence>
<dbReference type="EMBL" id="GGYP01000725">
    <property type="protein sequence ID" value="MDE45496.1"/>
    <property type="molecule type" value="Transcribed_RNA"/>
</dbReference>
<dbReference type="PANTHER" id="PTHR46222">
    <property type="entry name" value="PEPTIDYL-PROLYL CIS-TRANS ISOMERASE FKBP7/14"/>
    <property type="match status" value="1"/>
</dbReference>
<name>A0A6G1S4R3_9ACAR</name>
<keyword evidence="6" id="KW-0106">Calcium</keyword>
<proteinExistence type="predicted"/>
<dbReference type="GO" id="GO:0003755">
    <property type="term" value="F:peptidyl-prolyl cis-trans isomerase activity"/>
    <property type="evidence" value="ECO:0007669"/>
    <property type="project" value="UniProtKB-KW"/>
</dbReference>
<dbReference type="CDD" id="cd00051">
    <property type="entry name" value="EFh"/>
    <property type="match status" value="1"/>
</dbReference>
<dbReference type="InterPro" id="IPR018247">
    <property type="entry name" value="EF_Hand_1_Ca_BS"/>
</dbReference>
<feature type="domain" description="EF-hand" evidence="13">
    <location>
        <begin position="247"/>
        <end position="282"/>
    </location>
</feature>
<evidence type="ECO:0000256" key="11">
    <source>
        <dbReference type="SAM" id="MobiDB-lite"/>
    </source>
</evidence>
<evidence type="ECO:0000259" key="13">
    <source>
        <dbReference type="PROSITE" id="PS50222"/>
    </source>
</evidence>
<evidence type="ECO:0000256" key="4">
    <source>
        <dbReference type="ARBA" id="ARBA00022737"/>
    </source>
</evidence>
<keyword evidence="4" id="KW-0677">Repeat</keyword>
<dbReference type="Gene3D" id="3.10.50.40">
    <property type="match status" value="1"/>
</dbReference>
<evidence type="ECO:0000256" key="6">
    <source>
        <dbReference type="ARBA" id="ARBA00022837"/>
    </source>
</evidence>
<dbReference type="PANTHER" id="PTHR46222:SF3">
    <property type="entry name" value="PEPTIDYLPROLYL ISOMERASE"/>
    <property type="match status" value="1"/>
</dbReference>
<dbReference type="SMART" id="SM00054">
    <property type="entry name" value="EFh"/>
    <property type="match status" value="2"/>
</dbReference>
<evidence type="ECO:0000259" key="12">
    <source>
        <dbReference type="PROSITE" id="PS50059"/>
    </source>
</evidence>
<evidence type="ECO:0000256" key="2">
    <source>
        <dbReference type="ARBA" id="ARBA00013194"/>
    </source>
</evidence>
<evidence type="ECO:0000256" key="10">
    <source>
        <dbReference type="PROSITE-ProRule" id="PRU00277"/>
    </source>
</evidence>
<protein>
    <recommendedName>
        <fullName evidence="2 10">peptidylprolyl isomerase</fullName>
        <ecNumber evidence="2 10">5.2.1.8</ecNumber>
    </recommendedName>
</protein>
<feature type="region of interest" description="Disordered" evidence="11">
    <location>
        <begin position="263"/>
        <end position="282"/>
    </location>
</feature>
<keyword evidence="9 10" id="KW-0413">Isomerase</keyword>
<dbReference type="PROSITE" id="PS50222">
    <property type="entry name" value="EF_HAND_2"/>
    <property type="match status" value="2"/>
</dbReference>
<comment type="catalytic activity">
    <reaction evidence="1 10">
        <text>[protein]-peptidylproline (omega=180) = [protein]-peptidylproline (omega=0)</text>
        <dbReference type="Rhea" id="RHEA:16237"/>
        <dbReference type="Rhea" id="RHEA-COMP:10747"/>
        <dbReference type="Rhea" id="RHEA-COMP:10748"/>
        <dbReference type="ChEBI" id="CHEBI:83833"/>
        <dbReference type="ChEBI" id="CHEBI:83834"/>
        <dbReference type="EC" id="5.2.1.8"/>
    </reaction>
</comment>
<keyword evidence="8" id="KW-0325">Glycoprotein</keyword>
<evidence type="ECO:0000256" key="8">
    <source>
        <dbReference type="ARBA" id="ARBA00023180"/>
    </source>
</evidence>
<dbReference type="InterPro" id="IPR002048">
    <property type="entry name" value="EF_hand_dom"/>
</dbReference>
<keyword evidence="5" id="KW-0256">Endoplasmic reticulum</keyword>
<dbReference type="AlphaFoldDB" id="A0A6G1S4R3"/>
<dbReference type="EC" id="5.2.1.8" evidence="2 10"/>
<dbReference type="Pfam" id="PF00254">
    <property type="entry name" value="FKBP_C"/>
    <property type="match status" value="1"/>
</dbReference>
<evidence type="ECO:0000256" key="5">
    <source>
        <dbReference type="ARBA" id="ARBA00022824"/>
    </source>
</evidence>
<reference evidence="14" key="1">
    <citation type="submission" date="2018-10" db="EMBL/GenBank/DDBJ databases">
        <title>Transcriptome assembly of Aceria tosichella (Wheat curl mite) Type 2.</title>
        <authorList>
            <person name="Scully E.D."/>
            <person name="Geib S.M."/>
            <person name="Palmer N.A."/>
            <person name="Gupta A.K."/>
            <person name="Sarath G."/>
            <person name="Tatineni S."/>
        </authorList>
    </citation>
    <scope>NUCLEOTIDE SEQUENCE</scope>
    <source>
        <strain evidence="14">LincolnNE</strain>
    </source>
</reference>
<organism evidence="14">
    <name type="scientific">Aceria tosichella</name>
    <name type="common">wheat curl mite</name>
    <dbReference type="NCBI Taxonomy" id="561515"/>
    <lineage>
        <taxon>Eukaryota</taxon>
        <taxon>Metazoa</taxon>
        <taxon>Ecdysozoa</taxon>
        <taxon>Arthropoda</taxon>
        <taxon>Chelicerata</taxon>
        <taxon>Arachnida</taxon>
        <taxon>Acari</taxon>
        <taxon>Acariformes</taxon>
        <taxon>Trombidiformes</taxon>
        <taxon>Prostigmata</taxon>
        <taxon>Eupodina</taxon>
        <taxon>Eriophyoidea</taxon>
        <taxon>Eriophyidae</taxon>
        <taxon>Eriophyinae</taxon>
        <taxon>Aceriini</taxon>
        <taxon>Aceria</taxon>
    </lineage>
</organism>
<dbReference type="FunFam" id="3.10.50.40:FF:000006">
    <property type="entry name" value="Peptidyl-prolyl cis-trans isomerase"/>
    <property type="match status" value="1"/>
</dbReference>
<evidence type="ECO:0000313" key="14">
    <source>
        <dbReference type="EMBL" id="MDE45496.1"/>
    </source>
</evidence>
<feature type="domain" description="PPIase FKBP-type" evidence="12">
    <location>
        <begin position="109"/>
        <end position="197"/>
    </location>
</feature>
<dbReference type="GO" id="GO:0005509">
    <property type="term" value="F:calcium ion binding"/>
    <property type="evidence" value="ECO:0007669"/>
    <property type="project" value="InterPro"/>
</dbReference>